<evidence type="ECO:0000313" key="1">
    <source>
        <dbReference type="EMBL" id="MFM0238943.1"/>
    </source>
</evidence>
<evidence type="ECO:0000313" key="2">
    <source>
        <dbReference type="Proteomes" id="UP001629274"/>
    </source>
</evidence>
<name>A0ABW9BH99_9BURK</name>
<keyword evidence="2" id="KW-1185">Reference proteome</keyword>
<gene>
    <name evidence="1" type="ORF">PQR03_12445</name>
</gene>
<dbReference type="Proteomes" id="UP001629274">
    <property type="component" value="Unassembled WGS sequence"/>
</dbReference>
<comment type="caution">
    <text evidence="1">The sequence shown here is derived from an EMBL/GenBank/DDBJ whole genome shotgun (WGS) entry which is preliminary data.</text>
</comment>
<organism evidence="1 2">
    <name type="scientific">Paraburkholderia phytofirmans</name>
    <dbReference type="NCBI Taxonomy" id="261302"/>
    <lineage>
        <taxon>Bacteria</taxon>
        <taxon>Pseudomonadati</taxon>
        <taxon>Pseudomonadota</taxon>
        <taxon>Betaproteobacteria</taxon>
        <taxon>Burkholderiales</taxon>
        <taxon>Burkholderiaceae</taxon>
        <taxon>Paraburkholderia</taxon>
    </lineage>
</organism>
<proteinExistence type="predicted"/>
<accession>A0ABW9BH99</accession>
<dbReference type="InterPro" id="IPR036388">
    <property type="entry name" value="WH-like_DNA-bd_sf"/>
</dbReference>
<dbReference type="Gene3D" id="1.10.10.10">
    <property type="entry name" value="Winged helix-like DNA-binding domain superfamily/Winged helix DNA-binding domain"/>
    <property type="match status" value="1"/>
</dbReference>
<reference evidence="1 2" key="1">
    <citation type="journal article" date="2024" name="Chem. Sci.">
        <title>Discovery of megapolipeptins by genome mining of a Burkholderiales bacteria collection.</title>
        <authorList>
            <person name="Paulo B.S."/>
            <person name="Recchia M.J.J."/>
            <person name="Lee S."/>
            <person name="Fergusson C.H."/>
            <person name="Romanowski S.B."/>
            <person name="Hernandez A."/>
            <person name="Krull N."/>
            <person name="Liu D.Y."/>
            <person name="Cavanagh H."/>
            <person name="Bos A."/>
            <person name="Gray C.A."/>
            <person name="Murphy B.T."/>
            <person name="Linington R.G."/>
            <person name="Eustaquio A.S."/>
        </authorList>
    </citation>
    <scope>NUCLEOTIDE SEQUENCE [LARGE SCALE GENOMIC DNA]</scope>
    <source>
        <strain evidence="1 2">RL17-351-BIE-A</strain>
    </source>
</reference>
<dbReference type="EMBL" id="JAQQDR010000004">
    <property type="protein sequence ID" value="MFM0238943.1"/>
    <property type="molecule type" value="Genomic_DNA"/>
</dbReference>
<protein>
    <submittedName>
        <fullName evidence="1">Uncharacterized protein</fullName>
    </submittedName>
</protein>
<dbReference type="RefSeq" id="WP_408258880.1">
    <property type="nucleotide sequence ID" value="NZ_JAQQCK010000002.1"/>
</dbReference>
<sequence>MDAALAKAIFWVSHEDKVLTSRQRKVVNLLLDAGPNCFDGGMNTRKYESVGSTSRATASRELIELEGMGLLCKVGGGRSTRYYLNIPGWGPADQAASDTPFHDR</sequence>